<comment type="caution">
    <text evidence="1">The sequence shown here is derived from an EMBL/GenBank/DDBJ whole genome shotgun (WGS) entry which is preliminary data.</text>
</comment>
<evidence type="ECO:0000313" key="2">
    <source>
        <dbReference type="Proteomes" id="UP000217918"/>
    </source>
</evidence>
<gene>
    <name evidence="1" type="ORF">CNR29_08725</name>
</gene>
<protein>
    <submittedName>
        <fullName evidence="1">Uncharacterized protein</fullName>
    </submittedName>
</protein>
<dbReference type="EMBL" id="NVYO01000001">
    <property type="protein sequence ID" value="PBQ24100.1"/>
    <property type="molecule type" value="Genomic_DNA"/>
</dbReference>
<sequence>MLKIYNGWAFEEDENKKRDINANTFIKLIDRCKVGYGEDNGSAEYFVFNGEYLETKECELNELEVAFKHLPPTYNEIHAQVIVNKPRFNNDELLLLFDRGNLCFGGTVSNNILTVFTD</sequence>
<evidence type="ECO:0000313" key="1">
    <source>
        <dbReference type="EMBL" id="PBQ24100.1"/>
    </source>
</evidence>
<dbReference type="AlphaFoldDB" id="A0A0C1Q1P8"/>
<dbReference type="Proteomes" id="UP000217918">
    <property type="component" value="Unassembled WGS sequence"/>
</dbReference>
<dbReference type="OrthoDB" id="9918396at2"/>
<proteinExistence type="predicted"/>
<accession>A0A0C1Q1P8</accession>
<dbReference type="RefSeq" id="WP_024526676.1">
    <property type="nucleotide sequence ID" value="NZ_CP024635.1"/>
</dbReference>
<reference evidence="1 2" key="1">
    <citation type="submission" date="2017-09" db="EMBL/GenBank/DDBJ databases">
        <title>Genome sequence of Lactobacillus brevis D7.</title>
        <authorList>
            <person name="Kwon M.-S."/>
            <person name="Lim S.K."/>
            <person name="Choi H.-J."/>
        </authorList>
    </citation>
    <scope>NUCLEOTIDE SEQUENCE [LARGE SCALE GENOMIC DNA]</scope>
    <source>
        <strain evidence="1 2">D7</strain>
    </source>
</reference>
<name>A0A0C1Q1P8_LEVBR</name>
<organism evidence="1 2">
    <name type="scientific">Levilactobacillus brevis</name>
    <name type="common">Lactobacillus brevis</name>
    <dbReference type="NCBI Taxonomy" id="1580"/>
    <lineage>
        <taxon>Bacteria</taxon>
        <taxon>Bacillati</taxon>
        <taxon>Bacillota</taxon>
        <taxon>Bacilli</taxon>
        <taxon>Lactobacillales</taxon>
        <taxon>Lactobacillaceae</taxon>
        <taxon>Levilactobacillus</taxon>
    </lineage>
</organism>